<dbReference type="PANTHER" id="PTHR45793:SF5">
    <property type="entry name" value="HOMEOTIC PROTEIN OCELLILESS"/>
    <property type="match status" value="1"/>
</dbReference>
<feature type="non-terminal residue" evidence="9">
    <location>
        <position position="1"/>
    </location>
</feature>
<dbReference type="InterPro" id="IPR017970">
    <property type="entry name" value="Homeobox_CS"/>
</dbReference>
<organism evidence="9 10">
    <name type="scientific">Lottia gigantea</name>
    <name type="common">Giant owl limpet</name>
    <dbReference type="NCBI Taxonomy" id="225164"/>
    <lineage>
        <taxon>Eukaryota</taxon>
        <taxon>Metazoa</taxon>
        <taxon>Spiralia</taxon>
        <taxon>Lophotrochozoa</taxon>
        <taxon>Mollusca</taxon>
        <taxon>Gastropoda</taxon>
        <taxon>Patellogastropoda</taxon>
        <taxon>Lottioidea</taxon>
        <taxon>Lottiidae</taxon>
        <taxon>Lottia</taxon>
    </lineage>
</organism>
<dbReference type="Proteomes" id="UP000030746">
    <property type="component" value="Unassembled WGS sequence"/>
</dbReference>
<dbReference type="PROSITE" id="PS00027">
    <property type="entry name" value="HOMEOBOX_1"/>
    <property type="match status" value="1"/>
</dbReference>
<comment type="subcellular location">
    <subcellularLocation>
        <location evidence="1 6 7">Nucleus</location>
    </subcellularLocation>
</comment>
<sequence>QKRQRTSFMPSQVMILEETFLHTQYPDIFLREELSQKISLCEARIQVWFQNRRARWRR</sequence>
<dbReference type="AlphaFoldDB" id="V4A9G9"/>
<evidence type="ECO:0000256" key="6">
    <source>
        <dbReference type="PROSITE-ProRule" id="PRU00108"/>
    </source>
</evidence>
<dbReference type="CDD" id="cd00086">
    <property type="entry name" value="homeodomain"/>
    <property type="match status" value="1"/>
</dbReference>
<dbReference type="GeneID" id="20252476"/>
<dbReference type="FunFam" id="1.10.10.60:FF:000679">
    <property type="entry name" value="Homeobox protein aristaless"/>
    <property type="match status" value="1"/>
</dbReference>
<dbReference type="HOGENOM" id="CLU_049543_12_1_1"/>
<dbReference type="Pfam" id="PF00046">
    <property type="entry name" value="Homeodomain"/>
    <property type="match status" value="1"/>
</dbReference>
<dbReference type="EMBL" id="KB200701">
    <property type="protein sequence ID" value="ESP00639.1"/>
    <property type="molecule type" value="Genomic_DNA"/>
</dbReference>
<keyword evidence="10" id="KW-1185">Reference proteome</keyword>
<dbReference type="GO" id="GO:0005634">
    <property type="term" value="C:nucleus"/>
    <property type="evidence" value="ECO:0007669"/>
    <property type="project" value="UniProtKB-SubCell"/>
</dbReference>
<dbReference type="RefSeq" id="XP_009048758.1">
    <property type="nucleotide sequence ID" value="XM_009050510.1"/>
</dbReference>
<feature type="non-terminal residue" evidence="9">
    <location>
        <position position="58"/>
    </location>
</feature>
<evidence type="ECO:0000256" key="3">
    <source>
        <dbReference type="ARBA" id="ARBA00023125"/>
    </source>
</evidence>
<dbReference type="PANTHER" id="PTHR45793">
    <property type="entry name" value="HOMEOBOX PROTEIN"/>
    <property type="match status" value="1"/>
</dbReference>
<dbReference type="SUPFAM" id="SSF46689">
    <property type="entry name" value="Homeodomain-like"/>
    <property type="match status" value="1"/>
</dbReference>
<keyword evidence="2" id="KW-0217">Developmental protein</keyword>
<evidence type="ECO:0000256" key="1">
    <source>
        <dbReference type="ARBA" id="ARBA00004123"/>
    </source>
</evidence>
<accession>V4A9G9</accession>
<evidence type="ECO:0000256" key="2">
    <source>
        <dbReference type="ARBA" id="ARBA00022473"/>
    </source>
</evidence>
<dbReference type="PROSITE" id="PS50071">
    <property type="entry name" value="HOMEOBOX_2"/>
    <property type="match status" value="1"/>
</dbReference>
<evidence type="ECO:0000256" key="5">
    <source>
        <dbReference type="ARBA" id="ARBA00023242"/>
    </source>
</evidence>
<dbReference type="GO" id="GO:0000978">
    <property type="term" value="F:RNA polymerase II cis-regulatory region sequence-specific DNA binding"/>
    <property type="evidence" value="ECO:0007669"/>
    <property type="project" value="TreeGrafter"/>
</dbReference>
<gene>
    <name evidence="9" type="ORF">LOTGIDRAFT_80576</name>
</gene>
<reference evidence="9 10" key="1">
    <citation type="journal article" date="2013" name="Nature">
        <title>Insights into bilaterian evolution from three spiralian genomes.</title>
        <authorList>
            <person name="Simakov O."/>
            <person name="Marletaz F."/>
            <person name="Cho S.J."/>
            <person name="Edsinger-Gonzales E."/>
            <person name="Havlak P."/>
            <person name="Hellsten U."/>
            <person name="Kuo D.H."/>
            <person name="Larsson T."/>
            <person name="Lv J."/>
            <person name="Arendt D."/>
            <person name="Savage R."/>
            <person name="Osoegawa K."/>
            <person name="de Jong P."/>
            <person name="Grimwood J."/>
            <person name="Chapman J.A."/>
            <person name="Shapiro H."/>
            <person name="Aerts A."/>
            <person name="Otillar R.P."/>
            <person name="Terry A.Y."/>
            <person name="Boore J.L."/>
            <person name="Grigoriev I.V."/>
            <person name="Lindberg D.R."/>
            <person name="Seaver E.C."/>
            <person name="Weisblat D.A."/>
            <person name="Putnam N.H."/>
            <person name="Rokhsar D.S."/>
        </authorList>
    </citation>
    <scope>NUCLEOTIDE SEQUENCE [LARGE SCALE GENOMIC DNA]</scope>
</reference>
<dbReference type="CTD" id="20252476"/>
<evidence type="ECO:0000256" key="7">
    <source>
        <dbReference type="RuleBase" id="RU000682"/>
    </source>
</evidence>
<evidence type="ECO:0000313" key="10">
    <source>
        <dbReference type="Proteomes" id="UP000030746"/>
    </source>
</evidence>
<name>V4A9G9_LOTGI</name>
<dbReference type="KEGG" id="lgi:LOTGIDRAFT_80576"/>
<keyword evidence="3 6" id="KW-0238">DNA-binding</keyword>
<keyword evidence="5 6" id="KW-0539">Nucleus</keyword>
<dbReference type="OrthoDB" id="6159439at2759"/>
<dbReference type="Gene3D" id="1.10.10.60">
    <property type="entry name" value="Homeodomain-like"/>
    <property type="match status" value="1"/>
</dbReference>
<evidence type="ECO:0000259" key="8">
    <source>
        <dbReference type="PROSITE" id="PS50071"/>
    </source>
</evidence>
<dbReference type="InterPro" id="IPR001356">
    <property type="entry name" value="HD"/>
</dbReference>
<dbReference type="SMART" id="SM00389">
    <property type="entry name" value="HOX"/>
    <property type="match status" value="1"/>
</dbReference>
<proteinExistence type="predicted"/>
<keyword evidence="4 6" id="KW-0371">Homeobox</keyword>
<protein>
    <recommendedName>
        <fullName evidence="8">Homeobox domain-containing protein</fullName>
    </recommendedName>
</protein>
<dbReference type="InterPro" id="IPR009057">
    <property type="entry name" value="Homeodomain-like_sf"/>
</dbReference>
<feature type="domain" description="Homeobox" evidence="8">
    <location>
        <begin position="1"/>
        <end position="58"/>
    </location>
</feature>
<dbReference type="GO" id="GO:0000981">
    <property type="term" value="F:DNA-binding transcription factor activity, RNA polymerase II-specific"/>
    <property type="evidence" value="ECO:0007669"/>
    <property type="project" value="InterPro"/>
</dbReference>
<evidence type="ECO:0000256" key="4">
    <source>
        <dbReference type="ARBA" id="ARBA00023155"/>
    </source>
</evidence>
<dbReference type="OMA" id="ENTFCNT"/>
<evidence type="ECO:0000313" key="9">
    <source>
        <dbReference type="EMBL" id="ESP00639.1"/>
    </source>
</evidence>